<comment type="caution">
    <text evidence="5">The sequence shown here is derived from an EMBL/GenBank/DDBJ whole genome shotgun (WGS) entry which is preliminary data.</text>
</comment>
<dbReference type="SUPFAM" id="SSF52799">
    <property type="entry name" value="(Phosphotyrosine protein) phosphatases II"/>
    <property type="match status" value="1"/>
</dbReference>
<protein>
    <submittedName>
        <fullName evidence="5">Receptor-type tyrosine-protein phosphatase kappa</fullName>
    </submittedName>
</protein>
<feature type="transmembrane region" description="Helical" evidence="2">
    <location>
        <begin position="432"/>
        <end position="459"/>
    </location>
</feature>
<gene>
    <name evidence="5" type="ORF">FBUS_08145</name>
</gene>
<dbReference type="PANTHER" id="PTHR46957:SF3">
    <property type="entry name" value="CYTOKINE RECEPTOR"/>
    <property type="match status" value="1"/>
</dbReference>
<evidence type="ECO:0000256" key="1">
    <source>
        <dbReference type="ARBA" id="ARBA00022912"/>
    </source>
</evidence>
<name>A0A8E0RR68_9TREM</name>
<dbReference type="PANTHER" id="PTHR46957">
    <property type="entry name" value="CYTOKINE RECEPTOR"/>
    <property type="match status" value="1"/>
</dbReference>
<feature type="domain" description="Fibronectin type-III" evidence="4">
    <location>
        <begin position="150"/>
        <end position="253"/>
    </location>
</feature>
<evidence type="ECO:0000256" key="2">
    <source>
        <dbReference type="SAM" id="Phobius"/>
    </source>
</evidence>
<dbReference type="InterPro" id="IPR029021">
    <property type="entry name" value="Prot-tyrosine_phosphatase-like"/>
</dbReference>
<keyword evidence="2" id="KW-1133">Transmembrane helix</keyword>
<evidence type="ECO:0000259" key="3">
    <source>
        <dbReference type="PROSITE" id="PS50055"/>
    </source>
</evidence>
<dbReference type="InterPro" id="IPR036116">
    <property type="entry name" value="FN3_sf"/>
</dbReference>
<organism evidence="5 6">
    <name type="scientific">Fasciolopsis buskii</name>
    <dbReference type="NCBI Taxonomy" id="27845"/>
    <lineage>
        <taxon>Eukaryota</taxon>
        <taxon>Metazoa</taxon>
        <taxon>Spiralia</taxon>
        <taxon>Lophotrochozoa</taxon>
        <taxon>Platyhelminthes</taxon>
        <taxon>Trematoda</taxon>
        <taxon>Digenea</taxon>
        <taxon>Plagiorchiida</taxon>
        <taxon>Echinostomata</taxon>
        <taxon>Echinostomatoidea</taxon>
        <taxon>Fasciolidae</taxon>
        <taxon>Fasciolopsis</taxon>
    </lineage>
</organism>
<dbReference type="GO" id="GO:0016020">
    <property type="term" value="C:membrane"/>
    <property type="evidence" value="ECO:0007669"/>
    <property type="project" value="UniProtKB-SubCell"/>
</dbReference>
<evidence type="ECO:0000313" key="6">
    <source>
        <dbReference type="Proteomes" id="UP000728185"/>
    </source>
</evidence>
<dbReference type="Proteomes" id="UP000728185">
    <property type="component" value="Unassembled WGS sequence"/>
</dbReference>
<dbReference type="Gene3D" id="3.90.190.10">
    <property type="entry name" value="Protein tyrosine phosphatase superfamily"/>
    <property type="match status" value="2"/>
</dbReference>
<dbReference type="PROSITE" id="PS50853">
    <property type="entry name" value="FN3"/>
    <property type="match status" value="1"/>
</dbReference>
<evidence type="ECO:0000259" key="4">
    <source>
        <dbReference type="PROSITE" id="PS50853"/>
    </source>
</evidence>
<dbReference type="InterPro" id="IPR013783">
    <property type="entry name" value="Ig-like_fold"/>
</dbReference>
<dbReference type="CDD" id="cd00063">
    <property type="entry name" value="FN3"/>
    <property type="match status" value="1"/>
</dbReference>
<dbReference type="GO" id="GO:0004725">
    <property type="term" value="F:protein tyrosine phosphatase activity"/>
    <property type="evidence" value="ECO:0007669"/>
    <property type="project" value="InterPro"/>
</dbReference>
<keyword evidence="2" id="KW-0472">Membrane</keyword>
<dbReference type="InterPro" id="IPR003961">
    <property type="entry name" value="FN3_dom"/>
</dbReference>
<keyword evidence="1" id="KW-0378">Hydrolase</keyword>
<dbReference type="Gene3D" id="2.60.40.10">
    <property type="entry name" value="Immunoglobulins"/>
    <property type="match status" value="1"/>
</dbReference>
<feature type="transmembrane region" description="Helical" evidence="2">
    <location>
        <begin position="393"/>
        <end position="412"/>
    </location>
</feature>
<feature type="domain" description="Tyrosine-protein phosphatase" evidence="3">
    <location>
        <begin position="512"/>
        <end position="572"/>
    </location>
</feature>
<dbReference type="SMART" id="SM00194">
    <property type="entry name" value="PTPc"/>
    <property type="match status" value="1"/>
</dbReference>
<keyword evidence="6" id="KW-1185">Reference proteome</keyword>
<dbReference type="InterPro" id="IPR050713">
    <property type="entry name" value="RTP_Phos/Ushers"/>
</dbReference>
<keyword evidence="5" id="KW-0675">Receptor</keyword>
<keyword evidence="2" id="KW-0812">Transmembrane</keyword>
<reference evidence="5" key="1">
    <citation type="submission" date="2019-05" db="EMBL/GenBank/DDBJ databases">
        <title>Annotation for the trematode Fasciolopsis buski.</title>
        <authorList>
            <person name="Choi Y.-J."/>
        </authorList>
    </citation>
    <scope>NUCLEOTIDE SEQUENCE</scope>
    <source>
        <strain evidence="5">HT</strain>
        <tissue evidence="5">Whole worm</tissue>
    </source>
</reference>
<evidence type="ECO:0000313" key="5">
    <source>
        <dbReference type="EMBL" id="KAA0185937.1"/>
    </source>
</evidence>
<dbReference type="Pfam" id="PF00041">
    <property type="entry name" value="fn3"/>
    <property type="match status" value="1"/>
</dbReference>
<dbReference type="SUPFAM" id="SSF49265">
    <property type="entry name" value="Fibronectin type III"/>
    <property type="match status" value="1"/>
</dbReference>
<dbReference type="Pfam" id="PF00102">
    <property type="entry name" value="Y_phosphatase"/>
    <property type="match status" value="1"/>
</dbReference>
<dbReference type="AlphaFoldDB" id="A0A8E0RR68"/>
<accession>A0A8E0RR68</accession>
<keyword evidence="1" id="KW-0904">Protein phosphatase</keyword>
<dbReference type="InterPro" id="IPR000242">
    <property type="entry name" value="PTP_cat"/>
</dbReference>
<dbReference type="OrthoDB" id="6022401at2759"/>
<dbReference type="EMBL" id="LUCM01010093">
    <property type="protein sequence ID" value="KAA0185937.1"/>
    <property type="molecule type" value="Genomic_DNA"/>
</dbReference>
<dbReference type="SMART" id="SM00060">
    <property type="entry name" value="FN3"/>
    <property type="match status" value="1"/>
</dbReference>
<sequence>MIRALNDVGLSELTKPTHAVTLPSRPDLRPPVIVYNISQDYVTVILDFSKLVLPTLNQGVTVNQSLCGDASTQLQTLLRGPLSSVVVFVSTVQPTVLVDKRTHPVFSGWSTVICVDKLHPFTQYNLSFAFKYGQFSGPLTQTLVTTKEGVPSPPRIERGFSTNHSVIFNWSESGNPQGKVIAYVVELYRCGVSESAEPKESMRLYKQQVGTARREHIFENLDANACYAVRVAAGTQAGFGAFSPIFQIQTDLPSPKPPELLSVNFLDTNDILLNWTCSGACSSPVGKVDYTVCWTFLPITTEPKCLSTQTINANHQAFCNCGNSQFQTTVMPWSVMQHARSTQAAFTVRSVLRRPTCPKFGSCEKSSPDSNRVILNLSSKEHLCFLLPTRISYFIRIALYTLFLCLGAPSQGVVNSHSISGFKLDGTTIGGIVAISLLILFAVTSVACFASRLGCMFMLCRSSLLYRRSLDNPVKYRRAVPLRLNKVNYQPIARSSLRAYVSSAHSNDDAAFQAEFEDIEQSVPSDWTANVARLPENVNRNRYSNVLAYDHTRVILREVGHKSDYINANYVDRKCDKYWPSSGQQTYGNISVRMISETVLAFFTIRVFLIRHVRCKRVSQSDASDDHI</sequence>
<proteinExistence type="predicted"/>
<dbReference type="PROSITE" id="PS50055">
    <property type="entry name" value="TYR_PHOSPHATASE_PTP"/>
    <property type="match status" value="1"/>
</dbReference>